<dbReference type="OrthoDB" id="9813214at2"/>
<protein>
    <submittedName>
        <fullName evidence="4">Glycosyltransferase</fullName>
    </submittedName>
</protein>
<dbReference type="Gene3D" id="3.40.50.2000">
    <property type="entry name" value="Glycogen Phosphorylase B"/>
    <property type="match status" value="2"/>
</dbReference>
<dbReference type="GO" id="GO:0016757">
    <property type="term" value="F:glycosyltransferase activity"/>
    <property type="evidence" value="ECO:0007669"/>
    <property type="project" value="UniProtKB-KW"/>
</dbReference>
<evidence type="ECO:0000313" key="5">
    <source>
        <dbReference type="Proteomes" id="UP000010366"/>
    </source>
</evidence>
<dbReference type="PANTHER" id="PTHR12526">
    <property type="entry name" value="GLYCOSYLTRANSFERASE"/>
    <property type="match status" value="1"/>
</dbReference>
<dbReference type="eggNOG" id="COG0297">
    <property type="taxonomic scope" value="Bacteria"/>
</dbReference>
<dbReference type="Pfam" id="PF13579">
    <property type="entry name" value="Glyco_trans_4_4"/>
    <property type="match status" value="1"/>
</dbReference>
<organism evidence="4 5">
    <name type="scientific">Chamaesiphon minutus (strain ATCC 27169 / PCC 6605)</name>
    <dbReference type="NCBI Taxonomy" id="1173020"/>
    <lineage>
        <taxon>Bacteria</taxon>
        <taxon>Bacillati</taxon>
        <taxon>Cyanobacteriota</taxon>
        <taxon>Cyanophyceae</taxon>
        <taxon>Gomontiellales</taxon>
        <taxon>Chamaesiphonaceae</taxon>
        <taxon>Chamaesiphon</taxon>
    </lineage>
</organism>
<evidence type="ECO:0000259" key="3">
    <source>
        <dbReference type="Pfam" id="PF13579"/>
    </source>
</evidence>
<dbReference type="InterPro" id="IPR028098">
    <property type="entry name" value="Glyco_trans_4-like_N"/>
</dbReference>
<dbReference type="SUPFAM" id="SSF53756">
    <property type="entry name" value="UDP-Glycosyltransferase/glycogen phosphorylase"/>
    <property type="match status" value="2"/>
</dbReference>
<name>K9UBV2_CHAP6</name>
<gene>
    <name evidence="4" type="ORF">Cha6605_0857</name>
</gene>
<keyword evidence="5" id="KW-1185">Reference proteome</keyword>
<dbReference type="RefSeq" id="WP_015158312.1">
    <property type="nucleotide sequence ID" value="NC_019697.1"/>
</dbReference>
<dbReference type="HOGENOM" id="CLU_780086_0_0_3"/>
<dbReference type="EMBL" id="CP003600">
    <property type="protein sequence ID" value="AFY92118.1"/>
    <property type="molecule type" value="Genomic_DNA"/>
</dbReference>
<sequence length="355" mass="39601">MTADRYSNPIEQLEQSLRLSEPPNTPIPSTYALICLHGDPIANIGKQYAGGQSIYVRDLGIALAQQGCKVDIFTRREHPNLAEVIEIHPGCRIIRLDAGSAKVISRTELWEHLPAFIEAWLTFQLKSERNYTLLQSNYWLSGWIEHCARLPIPFRLYLVSGSRTGGNYLQAQRRLPDLVKELGFENATAFVGKIPTADLANYYVAANVCFIPSHYEPFGLIALETMVVSNPGGGDEAGMQIPIRNPTTLAVAIKETLDKPCQPGVNGTAGCKWAMPNFSSATMKTKIDSLYQSLILAESVREAIDNQKLAPILSTQLQHLPRFKQLDRLQQAAILDRLLISLRDRHIQLENNDLN</sequence>
<accession>K9UBV2</accession>
<evidence type="ECO:0000313" key="4">
    <source>
        <dbReference type="EMBL" id="AFY92118.1"/>
    </source>
</evidence>
<dbReference type="PANTHER" id="PTHR12526:SF510">
    <property type="entry name" value="D-INOSITOL 3-PHOSPHATE GLYCOSYLTRANSFERASE"/>
    <property type="match status" value="1"/>
</dbReference>
<reference evidence="4 5" key="1">
    <citation type="submission" date="2012-05" db="EMBL/GenBank/DDBJ databases">
        <title>Finished chromosome of genome of Chamaesiphon sp. PCC 6605.</title>
        <authorList>
            <consortium name="US DOE Joint Genome Institute"/>
            <person name="Gugger M."/>
            <person name="Coursin T."/>
            <person name="Rippka R."/>
            <person name="Tandeau De Marsac N."/>
            <person name="Huntemann M."/>
            <person name="Wei C.-L."/>
            <person name="Han J."/>
            <person name="Detter J.C."/>
            <person name="Han C."/>
            <person name="Tapia R."/>
            <person name="Chen A."/>
            <person name="Kyrpides N."/>
            <person name="Mavromatis K."/>
            <person name="Markowitz V."/>
            <person name="Szeto E."/>
            <person name="Ivanova N."/>
            <person name="Pagani I."/>
            <person name="Pati A."/>
            <person name="Goodwin L."/>
            <person name="Nordberg H.P."/>
            <person name="Cantor M.N."/>
            <person name="Hua S.X."/>
            <person name="Woyke T."/>
            <person name="Kerfeld C.A."/>
        </authorList>
    </citation>
    <scope>NUCLEOTIDE SEQUENCE [LARGE SCALE GENOMIC DNA]</scope>
    <source>
        <strain evidence="5">ATCC 27169 / PCC 6605</strain>
    </source>
</reference>
<evidence type="ECO:0000256" key="1">
    <source>
        <dbReference type="ARBA" id="ARBA00022676"/>
    </source>
</evidence>
<proteinExistence type="predicted"/>
<dbReference type="Proteomes" id="UP000010366">
    <property type="component" value="Chromosome"/>
</dbReference>
<feature type="domain" description="Glycosyltransferase subfamily 4-like N-terminal" evidence="3">
    <location>
        <begin position="50"/>
        <end position="191"/>
    </location>
</feature>
<keyword evidence="1" id="KW-0328">Glycosyltransferase</keyword>
<dbReference type="KEGG" id="cmp:Cha6605_0857"/>
<dbReference type="STRING" id="1173020.Cha6605_0857"/>
<keyword evidence="2 4" id="KW-0808">Transferase</keyword>
<evidence type="ECO:0000256" key="2">
    <source>
        <dbReference type="ARBA" id="ARBA00022679"/>
    </source>
</evidence>
<dbReference type="AlphaFoldDB" id="K9UBV2"/>